<gene>
    <name evidence="1" type="ORF">LTR09_002442</name>
</gene>
<evidence type="ECO:0000313" key="2">
    <source>
        <dbReference type="Proteomes" id="UP001271007"/>
    </source>
</evidence>
<dbReference type="AlphaFoldDB" id="A0AAJ0LVF9"/>
<dbReference type="EMBL" id="JAWDJX010000005">
    <property type="protein sequence ID" value="KAK3056649.1"/>
    <property type="molecule type" value="Genomic_DNA"/>
</dbReference>
<keyword evidence="2" id="KW-1185">Reference proteome</keyword>
<comment type="caution">
    <text evidence="1">The sequence shown here is derived from an EMBL/GenBank/DDBJ whole genome shotgun (WGS) entry which is preliminary data.</text>
</comment>
<name>A0AAJ0LVF9_9PEZI</name>
<organism evidence="1 2">
    <name type="scientific">Extremus antarcticus</name>
    <dbReference type="NCBI Taxonomy" id="702011"/>
    <lineage>
        <taxon>Eukaryota</taxon>
        <taxon>Fungi</taxon>
        <taxon>Dikarya</taxon>
        <taxon>Ascomycota</taxon>
        <taxon>Pezizomycotina</taxon>
        <taxon>Dothideomycetes</taxon>
        <taxon>Dothideomycetidae</taxon>
        <taxon>Mycosphaerellales</taxon>
        <taxon>Extremaceae</taxon>
        <taxon>Extremus</taxon>
    </lineage>
</organism>
<reference evidence="1" key="1">
    <citation type="submission" date="2023-04" db="EMBL/GenBank/DDBJ databases">
        <title>Black Yeasts Isolated from many extreme environments.</title>
        <authorList>
            <person name="Coleine C."/>
            <person name="Stajich J.E."/>
            <person name="Selbmann L."/>
        </authorList>
    </citation>
    <scope>NUCLEOTIDE SEQUENCE</scope>
    <source>
        <strain evidence="1">CCFEE 5312</strain>
    </source>
</reference>
<protein>
    <submittedName>
        <fullName evidence="1">Uncharacterized protein</fullName>
    </submittedName>
</protein>
<evidence type="ECO:0000313" key="1">
    <source>
        <dbReference type="EMBL" id="KAK3056649.1"/>
    </source>
</evidence>
<proteinExistence type="predicted"/>
<dbReference type="Proteomes" id="UP001271007">
    <property type="component" value="Unassembled WGS sequence"/>
</dbReference>
<sequence>MLLTRIHSGQAHELDYTLIFGHYMLLLEAPIATGTPSPFERIALSDPSSIAKNKSMAPAARLRRTAAESMLYAPRLIADTRAVRTFSVDTTELAEIRQRAQVLLDLKDEATESTILHRVKVAASTSGTASLAAYSFTFASLADFDVTLNSWDARLLILRACWLLGISSSSNADIAAEGRQAATNILMSWQYRKTASMFARIRLLHVSCPLWGAILDFGVTLTMPVGKVREILGGGLMSCTDPSWERRPWRSLMRSRTCTLVVS</sequence>
<accession>A0AAJ0LVF9</accession>